<feature type="DNA-binding region" description="Homeobox" evidence="8">
    <location>
        <begin position="397"/>
        <end position="459"/>
    </location>
</feature>
<evidence type="ECO:0000256" key="4">
    <source>
        <dbReference type="ARBA" id="ARBA00023125"/>
    </source>
</evidence>
<comment type="subcellular location">
    <subcellularLocation>
        <location evidence="1 8">Nucleus</location>
    </subcellularLocation>
</comment>
<comment type="caution">
    <text evidence="12">The sequence shown here is derived from an EMBL/GenBank/DDBJ whole genome shotgun (WGS) entry which is preliminary data.</text>
</comment>
<keyword evidence="9" id="KW-0175">Coiled coil</keyword>
<evidence type="ECO:0000256" key="6">
    <source>
        <dbReference type="ARBA" id="ARBA00023163"/>
    </source>
</evidence>
<dbReference type="InterPro" id="IPR006563">
    <property type="entry name" value="POX_dom"/>
</dbReference>
<feature type="domain" description="Homeobox" evidence="11">
    <location>
        <begin position="395"/>
        <end position="458"/>
    </location>
</feature>
<sequence length="672" mass="73596">MATYYNGSNNQKDAAPMIYLREPAPGSFPESTSLPSNTIMHMNYGSYLEAFAGNSQQQNDCTGIQAVESSDSTPQKQEILSSLGGLCVGEHDFGAWRDGRSEILLMHPMGGTAGVLRSGQNSQGQGLSLSLGTQIPSGIQMSSVPYRNLNSDFASLLSPNPSLTGEGDSRNEQSRNAKYLPPGFSIGNQDSNKGDLSAYGMSSISKGIPNSRYLKAAQELLDEVVNVRMALMQCNGEKNQSSEENRTKSSKEDDGGLKKVLSNQQESSNNSRNQLSHAERQELQNKLTKLLSMLDEVDRRYKQYYHQMQIVVSSFDVIAGCGASKPYTALALRTISRHFRCLRDAVNGQIWATRESLREQDNSENSKGVGITRLRYVDQHLRQQRTLQQLGMMQQHAWRPQRGLPESSVSILRAWLFEHFLHPYPKDSDKIMLARQTGLTRSQVANWFINARVRLWKPMVEEMYKEEFADAEMDSNSSSENDIKATQGDTMASGDRGEEVQQSGSSSAMEGSNTRQLVDSKAGHVPCVVDMTGPIVGAGFQNVMRQEAETMLLKPREEQRPNIDDSNLLPNAISHPDGDSGQFIAAATAYHMSGFGSFGNGTGVSLTLGLPHCEGGDIPISSGGHQNFVAMRGGGIYDPAASSAETSDFECINPGNREHGLISSHLVHDFVA</sequence>
<dbReference type="FunFam" id="1.10.10.60:FF:000117">
    <property type="entry name" value="BEL1-like homeodomain protein 9"/>
    <property type="match status" value="1"/>
</dbReference>
<dbReference type="CDD" id="cd00086">
    <property type="entry name" value="homeodomain"/>
    <property type="match status" value="1"/>
</dbReference>
<dbReference type="Proteomes" id="UP000436088">
    <property type="component" value="Unassembled WGS sequence"/>
</dbReference>
<feature type="region of interest" description="Disordered" evidence="10">
    <location>
        <begin position="470"/>
        <end position="515"/>
    </location>
</feature>
<dbReference type="InterPro" id="IPR008422">
    <property type="entry name" value="KN_HD"/>
</dbReference>
<keyword evidence="6" id="KW-0804">Transcription</keyword>
<dbReference type="InterPro" id="IPR001356">
    <property type="entry name" value="HD"/>
</dbReference>
<dbReference type="GO" id="GO:0006355">
    <property type="term" value="P:regulation of DNA-templated transcription"/>
    <property type="evidence" value="ECO:0007669"/>
    <property type="project" value="InterPro"/>
</dbReference>
<keyword evidence="4 8" id="KW-0238">DNA-binding</keyword>
<reference evidence="12" key="1">
    <citation type="submission" date="2019-09" db="EMBL/GenBank/DDBJ databases">
        <title>Draft genome information of white flower Hibiscus syriacus.</title>
        <authorList>
            <person name="Kim Y.-M."/>
        </authorList>
    </citation>
    <scope>NUCLEOTIDE SEQUENCE [LARGE SCALE GENOMIC DNA]</scope>
    <source>
        <strain evidence="12">YM2019G1</strain>
    </source>
</reference>
<dbReference type="PANTHER" id="PTHR11850">
    <property type="entry name" value="HOMEOBOX PROTEIN TRANSCRIPTION FACTORS"/>
    <property type="match status" value="1"/>
</dbReference>
<evidence type="ECO:0000256" key="10">
    <source>
        <dbReference type="SAM" id="MobiDB-lite"/>
    </source>
</evidence>
<evidence type="ECO:0000256" key="2">
    <source>
        <dbReference type="ARBA" id="ARBA00006454"/>
    </source>
</evidence>
<dbReference type="SUPFAM" id="SSF46689">
    <property type="entry name" value="Homeodomain-like"/>
    <property type="match status" value="1"/>
</dbReference>
<evidence type="ECO:0000313" key="12">
    <source>
        <dbReference type="EMBL" id="KAE8708247.1"/>
    </source>
</evidence>
<dbReference type="GO" id="GO:0003677">
    <property type="term" value="F:DNA binding"/>
    <property type="evidence" value="ECO:0007669"/>
    <property type="project" value="UniProtKB-UniRule"/>
</dbReference>
<dbReference type="Pfam" id="PF07526">
    <property type="entry name" value="POX"/>
    <property type="match status" value="1"/>
</dbReference>
<evidence type="ECO:0000256" key="1">
    <source>
        <dbReference type="ARBA" id="ARBA00004123"/>
    </source>
</evidence>
<evidence type="ECO:0000256" key="5">
    <source>
        <dbReference type="ARBA" id="ARBA00023155"/>
    </source>
</evidence>
<keyword evidence="3" id="KW-0805">Transcription regulation</keyword>
<proteinExistence type="inferred from homology"/>
<feature type="region of interest" description="Disordered" evidence="10">
    <location>
        <begin position="157"/>
        <end position="191"/>
    </location>
</feature>
<comment type="similarity">
    <text evidence="2">Belongs to the TALE/BELL homeobox family.</text>
</comment>
<evidence type="ECO:0000256" key="8">
    <source>
        <dbReference type="PROSITE-ProRule" id="PRU00108"/>
    </source>
</evidence>
<dbReference type="Gene3D" id="1.10.10.60">
    <property type="entry name" value="Homeodomain-like"/>
    <property type="match status" value="1"/>
</dbReference>
<dbReference type="PROSITE" id="PS50071">
    <property type="entry name" value="HOMEOBOX_2"/>
    <property type="match status" value="1"/>
</dbReference>
<feature type="region of interest" description="Disordered" evidence="10">
    <location>
        <begin position="235"/>
        <end position="257"/>
    </location>
</feature>
<dbReference type="InterPro" id="IPR009057">
    <property type="entry name" value="Homeodomain-like_sf"/>
</dbReference>
<organism evidence="12 13">
    <name type="scientific">Hibiscus syriacus</name>
    <name type="common">Rose of Sharon</name>
    <dbReference type="NCBI Taxonomy" id="106335"/>
    <lineage>
        <taxon>Eukaryota</taxon>
        <taxon>Viridiplantae</taxon>
        <taxon>Streptophyta</taxon>
        <taxon>Embryophyta</taxon>
        <taxon>Tracheophyta</taxon>
        <taxon>Spermatophyta</taxon>
        <taxon>Magnoliopsida</taxon>
        <taxon>eudicotyledons</taxon>
        <taxon>Gunneridae</taxon>
        <taxon>Pentapetalae</taxon>
        <taxon>rosids</taxon>
        <taxon>malvids</taxon>
        <taxon>Malvales</taxon>
        <taxon>Malvaceae</taxon>
        <taxon>Malvoideae</taxon>
        <taxon>Hibiscus</taxon>
    </lineage>
</organism>
<dbReference type="InterPro" id="IPR050224">
    <property type="entry name" value="TALE_homeobox"/>
</dbReference>
<evidence type="ECO:0000256" key="3">
    <source>
        <dbReference type="ARBA" id="ARBA00023015"/>
    </source>
</evidence>
<evidence type="ECO:0000256" key="7">
    <source>
        <dbReference type="ARBA" id="ARBA00023242"/>
    </source>
</evidence>
<keyword evidence="5 8" id="KW-0371">Homeobox</keyword>
<dbReference type="SMART" id="SM00574">
    <property type="entry name" value="POX"/>
    <property type="match status" value="1"/>
</dbReference>
<gene>
    <name evidence="12" type="ORF">F3Y22_tig00110348pilonHSYRG00218</name>
</gene>
<dbReference type="AlphaFoldDB" id="A0A6A3AXQ9"/>
<accession>A0A6A3AXQ9</accession>
<dbReference type="GO" id="GO:0005634">
    <property type="term" value="C:nucleus"/>
    <property type="evidence" value="ECO:0007669"/>
    <property type="project" value="UniProtKB-SubCell"/>
</dbReference>
<feature type="coiled-coil region" evidence="9">
    <location>
        <begin position="261"/>
        <end position="300"/>
    </location>
</feature>
<feature type="compositionally biased region" description="Polar residues" evidence="10">
    <location>
        <begin position="500"/>
        <end position="515"/>
    </location>
</feature>
<dbReference type="SMART" id="SM00389">
    <property type="entry name" value="HOX"/>
    <property type="match status" value="1"/>
</dbReference>
<evidence type="ECO:0000313" key="13">
    <source>
        <dbReference type="Proteomes" id="UP000436088"/>
    </source>
</evidence>
<keyword evidence="13" id="KW-1185">Reference proteome</keyword>
<evidence type="ECO:0000256" key="9">
    <source>
        <dbReference type="SAM" id="Coils"/>
    </source>
</evidence>
<keyword evidence="7 8" id="KW-0539">Nucleus</keyword>
<dbReference type="EMBL" id="VEPZ02000948">
    <property type="protein sequence ID" value="KAE8708247.1"/>
    <property type="molecule type" value="Genomic_DNA"/>
</dbReference>
<evidence type="ECO:0000259" key="11">
    <source>
        <dbReference type="PROSITE" id="PS50071"/>
    </source>
</evidence>
<name>A0A6A3AXQ9_HIBSY</name>
<feature type="compositionally biased region" description="Basic and acidic residues" evidence="10">
    <location>
        <begin position="240"/>
        <end position="257"/>
    </location>
</feature>
<dbReference type="Pfam" id="PF05920">
    <property type="entry name" value="Homeobox_KN"/>
    <property type="match status" value="1"/>
</dbReference>
<protein>
    <submittedName>
        <fullName evidence="12">BEL1-like homeodomain protein 10</fullName>
    </submittedName>
</protein>